<evidence type="ECO:0000313" key="4">
    <source>
        <dbReference type="Proteomes" id="UP000247523"/>
    </source>
</evidence>
<proteinExistence type="inferred from homology"/>
<organism evidence="3 4">
    <name type="scientific">Lachnotalea glycerini</name>
    <dbReference type="NCBI Taxonomy" id="1763509"/>
    <lineage>
        <taxon>Bacteria</taxon>
        <taxon>Bacillati</taxon>
        <taxon>Bacillota</taxon>
        <taxon>Clostridia</taxon>
        <taxon>Lachnospirales</taxon>
        <taxon>Lachnospiraceae</taxon>
        <taxon>Lachnotalea</taxon>
    </lineage>
</organism>
<dbReference type="Gene3D" id="3.90.25.10">
    <property type="entry name" value="UDP-galactose 4-epimerase, domain 1"/>
    <property type="match status" value="1"/>
</dbReference>
<sequence>MKEIMVVTGGAGFIGSHLSQKLLNLGYIVRIIDNLCQGNPDYIPDGAEFYEGNVLDKDLLKKVFTGAKGVFHMAAMSKVAPSIEKIEYCTEQNVLGTLNVLLMARECKVQKVVYSASSSYYGNRQAPQNEEMLPDPLNPYALSKYVGEQYCELYTVLYGLPTISLRYFNVYGRRQPSEGAYALVLGIFLKNLKEGKPLLIHGKGEQRRDFIHVSDIVEANIAAFKSEAKGMVLNVGSGKNISIQELADLISKDQIYEPRRAGDAEITLADISKTKAILNWVPKVSIEEGIQQMIDDTRNGYL</sequence>
<evidence type="ECO:0000259" key="2">
    <source>
        <dbReference type="Pfam" id="PF01370"/>
    </source>
</evidence>
<dbReference type="InterPro" id="IPR036291">
    <property type="entry name" value="NAD(P)-bd_dom_sf"/>
</dbReference>
<comment type="similarity">
    <text evidence="1">Belongs to the NAD(P)-dependent epimerase/dehydratase family.</text>
</comment>
<evidence type="ECO:0000313" key="3">
    <source>
        <dbReference type="EMBL" id="PXV95622.1"/>
    </source>
</evidence>
<accession>A0A318ETM7</accession>
<gene>
    <name evidence="3" type="ORF">C8E03_101252</name>
</gene>
<dbReference type="SUPFAM" id="SSF51735">
    <property type="entry name" value="NAD(P)-binding Rossmann-fold domains"/>
    <property type="match status" value="1"/>
</dbReference>
<dbReference type="EMBL" id="QICS01000001">
    <property type="protein sequence ID" value="PXV95622.1"/>
    <property type="molecule type" value="Genomic_DNA"/>
</dbReference>
<feature type="domain" description="NAD-dependent epimerase/dehydratase" evidence="2">
    <location>
        <begin position="5"/>
        <end position="236"/>
    </location>
</feature>
<reference evidence="3 4" key="1">
    <citation type="submission" date="2018-05" db="EMBL/GenBank/DDBJ databases">
        <title>Genomic Encyclopedia of Type Strains, Phase IV (KMG-IV): sequencing the most valuable type-strain genomes for metagenomic binning, comparative biology and taxonomic classification.</title>
        <authorList>
            <person name="Goeker M."/>
        </authorList>
    </citation>
    <scope>NUCLEOTIDE SEQUENCE [LARGE SCALE GENOMIC DNA]</scope>
    <source>
        <strain evidence="3 4">DSM 28816</strain>
    </source>
</reference>
<dbReference type="PANTHER" id="PTHR43000">
    <property type="entry name" value="DTDP-D-GLUCOSE 4,6-DEHYDRATASE-RELATED"/>
    <property type="match status" value="1"/>
</dbReference>
<dbReference type="AlphaFoldDB" id="A0A318ETM7"/>
<comment type="caution">
    <text evidence="3">The sequence shown here is derived from an EMBL/GenBank/DDBJ whole genome shotgun (WGS) entry which is preliminary data.</text>
</comment>
<dbReference type="RefSeq" id="WP_110290067.1">
    <property type="nucleotide sequence ID" value="NZ_QICS01000001.1"/>
</dbReference>
<evidence type="ECO:0000256" key="1">
    <source>
        <dbReference type="ARBA" id="ARBA00007637"/>
    </source>
</evidence>
<dbReference type="Gene3D" id="3.40.50.720">
    <property type="entry name" value="NAD(P)-binding Rossmann-like Domain"/>
    <property type="match status" value="1"/>
</dbReference>
<dbReference type="Pfam" id="PF01370">
    <property type="entry name" value="Epimerase"/>
    <property type="match status" value="1"/>
</dbReference>
<dbReference type="Proteomes" id="UP000247523">
    <property type="component" value="Unassembled WGS sequence"/>
</dbReference>
<dbReference type="InterPro" id="IPR001509">
    <property type="entry name" value="Epimerase_deHydtase"/>
</dbReference>
<protein>
    <submittedName>
        <fullName evidence="3">UDP-glucose 4-epimerase</fullName>
    </submittedName>
</protein>
<name>A0A318ETM7_9FIRM</name>